<evidence type="ECO:0000256" key="2">
    <source>
        <dbReference type="ARBA" id="ARBA00023054"/>
    </source>
</evidence>
<keyword evidence="4" id="KW-1133">Transmembrane helix</keyword>
<evidence type="ECO:0000256" key="3">
    <source>
        <dbReference type="SAM" id="MobiDB-lite"/>
    </source>
</evidence>
<feature type="transmembrane region" description="Helical" evidence="4">
    <location>
        <begin position="32"/>
        <end position="53"/>
    </location>
</feature>
<comment type="caution">
    <text evidence="6">The sequence shown here is derived from an EMBL/GenBank/DDBJ whole genome shotgun (WGS) entry which is preliminary data.</text>
</comment>
<dbReference type="InterPro" id="IPR036366">
    <property type="entry name" value="PGBDSf"/>
</dbReference>
<evidence type="ECO:0000256" key="4">
    <source>
        <dbReference type="SAM" id="Phobius"/>
    </source>
</evidence>
<feature type="region of interest" description="Disordered" evidence="3">
    <location>
        <begin position="1"/>
        <end position="28"/>
    </location>
</feature>
<evidence type="ECO:0000313" key="6">
    <source>
        <dbReference type="EMBL" id="PDQ35014.1"/>
    </source>
</evidence>
<reference evidence="7" key="1">
    <citation type="submission" date="2017-03" db="EMBL/GenBank/DDBJ databases">
        <authorList>
            <person name="Lund M.B."/>
        </authorList>
    </citation>
    <scope>NUCLEOTIDE SEQUENCE [LARGE SCALE GENOMIC DNA]</scope>
</reference>
<dbReference type="GO" id="GO:0030313">
    <property type="term" value="C:cell envelope"/>
    <property type="evidence" value="ECO:0007669"/>
    <property type="project" value="UniProtKB-SubCell"/>
</dbReference>
<feature type="compositionally biased region" description="Basic and acidic residues" evidence="3">
    <location>
        <begin position="13"/>
        <end position="23"/>
    </location>
</feature>
<keyword evidence="2" id="KW-0175">Coiled coil</keyword>
<dbReference type="Proteomes" id="UP000219994">
    <property type="component" value="Unassembled WGS sequence"/>
</dbReference>
<evidence type="ECO:0000256" key="1">
    <source>
        <dbReference type="ARBA" id="ARBA00004196"/>
    </source>
</evidence>
<dbReference type="SUPFAM" id="SSF47090">
    <property type="entry name" value="PGBD-like"/>
    <property type="match status" value="1"/>
</dbReference>
<organism evidence="6 7">
    <name type="scientific">Candidatus Lumbricidiphila eiseniae</name>
    <dbReference type="NCBI Taxonomy" id="1969409"/>
    <lineage>
        <taxon>Bacteria</taxon>
        <taxon>Bacillati</taxon>
        <taxon>Actinomycetota</taxon>
        <taxon>Actinomycetes</taxon>
        <taxon>Micrococcales</taxon>
        <taxon>Microbacteriaceae</taxon>
        <taxon>Candidatus Lumbricidiphila</taxon>
    </lineage>
</organism>
<comment type="subcellular location">
    <subcellularLocation>
        <location evidence="1">Cell envelope</location>
    </subcellularLocation>
</comment>
<dbReference type="EMBL" id="NAEP01000042">
    <property type="protein sequence ID" value="PDQ35014.1"/>
    <property type="molecule type" value="Genomic_DNA"/>
</dbReference>
<dbReference type="AlphaFoldDB" id="A0A2A6FQ61"/>
<dbReference type="PANTHER" id="PTHR32347">
    <property type="entry name" value="EFFLUX SYSTEM COMPONENT YKNX-RELATED"/>
    <property type="match status" value="1"/>
</dbReference>
<accession>A0A2A6FQ61</accession>
<protein>
    <recommendedName>
        <fullName evidence="5">Peptidoglycan binding-like domain-containing protein</fullName>
    </recommendedName>
</protein>
<evidence type="ECO:0000259" key="5">
    <source>
        <dbReference type="Pfam" id="PF01471"/>
    </source>
</evidence>
<dbReference type="InterPro" id="IPR036365">
    <property type="entry name" value="PGBD-like_sf"/>
</dbReference>
<name>A0A2A6FQ61_9MICO</name>
<dbReference type="InterPro" id="IPR050465">
    <property type="entry name" value="UPF0194_transport"/>
</dbReference>
<proteinExistence type="predicted"/>
<keyword evidence="4" id="KW-0472">Membrane</keyword>
<gene>
    <name evidence="6" type="ORF">B5766_08500</name>
</gene>
<dbReference type="Gene3D" id="2.40.420.20">
    <property type="match status" value="1"/>
</dbReference>
<dbReference type="InterPro" id="IPR002477">
    <property type="entry name" value="Peptidoglycan-bd-like"/>
</dbReference>
<dbReference type="Pfam" id="PF01471">
    <property type="entry name" value="PG_binding_1"/>
    <property type="match status" value="1"/>
</dbReference>
<sequence>MNARRNITAPVRLSHESSDEPRTRNSRGARRTVVSIVVVGVLVLGVGLTVAAANGFSFSPPPPPKGPAAASTVAVTRGDLTSTFERSGTLGYARQSTVRAPSGTVTWLPVVGTTVERGGVLARVDEGPIVLLYGELPFYRTLQTDDTGADVQQLEENLAAMGYKGFDVDTKFTAGTATAVKKWQASLGQEKTGIVQTRLVHIAPGPMQVTALSVGVGDPASGAIMTVSSKTRVVTIDLDTTDSNYAIPGKAVKVTMPDNATFDGTITSVSTAVTTSNSQGGGVSGEDSKNTQLRVIITPNDSSAITLAGASTAKAVFVSDSRTGVLIVPITALLALSEGGYAVEVVSESAEGGKSAPPSKLVGVTTGLFSKGKVEISGDGIDEGTKVVVPAS</sequence>
<dbReference type="Gene3D" id="1.10.101.10">
    <property type="entry name" value="PGBD-like superfamily/PGBD"/>
    <property type="match status" value="1"/>
</dbReference>
<feature type="domain" description="Peptidoglycan binding-like" evidence="5">
    <location>
        <begin position="147"/>
        <end position="195"/>
    </location>
</feature>
<keyword evidence="4" id="KW-0812">Transmembrane</keyword>
<evidence type="ECO:0000313" key="7">
    <source>
        <dbReference type="Proteomes" id="UP000219994"/>
    </source>
</evidence>